<evidence type="ECO:0000313" key="3">
    <source>
        <dbReference type="Proteomes" id="UP000633219"/>
    </source>
</evidence>
<evidence type="ECO:0000256" key="1">
    <source>
        <dbReference type="SAM" id="Phobius"/>
    </source>
</evidence>
<feature type="transmembrane region" description="Helical" evidence="1">
    <location>
        <begin position="38"/>
        <end position="58"/>
    </location>
</feature>
<reference evidence="2" key="1">
    <citation type="submission" date="2021-01" db="EMBL/GenBank/DDBJ databases">
        <title>Rhizobium sp. strain KVB221 16S ribosomal RNA gene Genome sequencing and assembly.</title>
        <authorList>
            <person name="Kang M."/>
        </authorList>
    </citation>
    <scope>NUCLEOTIDE SEQUENCE</scope>
    <source>
        <strain evidence="2">KVB221</strain>
    </source>
</reference>
<dbReference type="InterPro" id="IPR006696">
    <property type="entry name" value="DUF423"/>
</dbReference>
<keyword evidence="1" id="KW-0472">Membrane</keyword>
<dbReference type="Proteomes" id="UP000633219">
    <property type="component" value="Unassembled WGS sequence"/>
</dbReference>
<dbReference type="AlphaFoldDB" id="A0A937CQX1"/>
<accession>A0A937CQX1</accession>
<comment type="caution">
    <text evidence="2">The sequence shown here is derived from an EMBL/GenBank/DDBJ whole genome shotgun (WGS) entry which is preliminary data.</text>
</comment>
<feature type="transmembrane region" description="Helical" evidence="1">
    <location>
        <begin position="65"/>
        <end position="84"/>
    </location>
</feature>
<feature type="transmembrane region" description="Helical" evidence="1">
    <location>
        <begin position="96"/>
        <end position="117"/>
    </location>
</feature>
<keyword evidence="1" id="KW-0812">Transmembrane</keyword>
<name>A0A937CQX1_9HYPH</name>
<protein>
    <submittedName>
        <fullName evidence="2">DUF423 domain-containing protein</fullName>
    </submittedName>
</protein>
<dbReference type="RefSeq" id="WP_201663094.1">
    <property type="nucleotide sequence ID" value="NZ_JAEQNC010000014.1"/>
</dbReference>
<sequence length="121" mass="12533">MNPGFFPRLTLFFAGIIGALGVAFSAMAAHGEDPRLIGAAAAACIAQAPALLALSFGYEKIRTAVIASVLISFGCILFAGDLLFRNKYGYGLFPMSAPTGGTMMILGWVAVAAGALFRKQA</sequence>
<evidence type="ECO:0000313" key="2">
    <source>
        <dbReference type="EMBL" id="MBL0374543.1"/>
    </source>
</evidence>
<proteinExistence type="predicted"/>
<keyword evidence="3" id="KW-1185">Reference proteome</keyword>
<organism evidence="2 3">
    <name type="scientific">Rhizobium setariae</name>
    <dbReference type="NCBI Taxonomy" id="2801340"/>
    <lineage>
        <taxon>Bacteria</taxon>
        <taxon>Pseudomonadati</taxon>
        <taxon>Pseudomonadota</taxon>
        <taxon>Alphaproteobacteria</taxon>
        <taxon>Hyphomicrobiales</taxon>
        <taxon>Rhizobiaceae</taxon>
        <taxon>Rhizobium/Agrobacterium group</taxon>
        <taxon>Rhizobium</taxon>
    </lineage>
</organism>
<dbReference type="EMBL" id="JAEQNC010000014">
    <property type="protein sequence ID" value="MBL0374543.1"/>
    <property type="molecule type" value="Genomic_DNA"/>
</dbReference>
<dbReference type="Pfam" id="PF04241">
    <property type="entry name" value="DUF423"/>
    <property type="match status" value="1"/>
</dbReference>
<gene>
    <name evidence="2" type="ORF">JJB09_21245</name>
</gene>
<keyword evidence="1" id="KW-1133">Transmembrane helix</keyword>